<evidence type="ECO:0000313" key="3">
    <source>
        <dbReference type="Proteomes" id="UP000504636"/>
    </source>
</evidence>
<protein>
    <submittedName>
        <fullName evidence="2 4">Uncharacterized protein</fullName>
    </submittedName>
</protein>
<feature type="compositionally biased region" description="Basic and acidic residues" evidence="1">
    <location>
        <begin position="127"/>
        <end position="141"/>
    </location>
</feature>
<accession>A0A6A6YEI3</accession>
<evidence type="ECO:0000313" key="2">
    <source>
        <dbReference type="EMBL" id="KAF2806257.1"/>
    </source>
</evidence>
<dbReference type="OrthoDB" id="5404335at2759"/>
<name>A0A6A6YEI3_9PEZI</name>
<reference evidence="2 4" key="1">
    <citation type="journal article" date="2020" name="Stud. Mycol.">
        <title>101 Dothideomycetes genomes: a test case for predicting lifestyles and emergence of pathogens.</title>
        <authorList>
            <person name="Haridas S."/>
            <person name="Albert R."/>
            <person name="Binder M."/>
            <person name="Bloem J."/>
            <person name="Labutti K."/>
            <person name="Salamov A."/>
            <person name="Andreopoulos B."/>
            <person name="Baker S."/>
            <person name="Barry K."/>
            <person name="Bills G."/>
            <person name="Bluhm B."/>
            <person name="Cannon C."/>
            <person name="Castanera R."/>
            <person name="Culley D."/>
            <person name="Daum C."/>
            <person name="Ezra D."/>
            <person name="Gonzalez J."/>
            <person name="Henrissat B."/>
            <person name="Kuo A."/>
            <person name="Liang C."/>
            <person name="Lipzen A."/>
            <person name="Lutzoni F."/>
            <person name="Magnuson J."/>
            <person name="Mondo S."/>
            <person name="Nolan M."/>
            <person name="Ohm R."/>
            <person name="Pangilinan J."/>
            <person name="Park H.-J."/>
            <person name="Ramirez L."/>
            <person name="Alfaro M."/>
            <person name="Sun H."/>
            <person name="Tritt A."/>
            <person name="Yoshinaga Y."/>
            <person name="Zwiers L.-H."/>
            <person name="Turgeon B."/>
            <person name="Goodwin S."/>
            <person name="Spatafora J."/>
            <person name="Crous P."/>
            <person name="Grigoriev I."/>
        </authorList>
    </citation>
    <scope>NUCLEOTIDE SEQUENCE</scope>
    <source>
        <strain evidence="2 4">CBS 304.34</strain>
    </source>
</reference>
<sequence length="279" mass="30741">MRSDAETSHSCALAPLSHEHGHHNGHYSWGTSPIKRLFALLPDGLQEEILPPRASPTDTQAVHGIIMPYTTSLLKTFDPSAWASDFEQRQRLVSRNKELYAVTSRPTTNGRPTATGLSTASSLPAFQKHEQSQDRVPLRDREGIDAADYDWDATEAKIVAAITKSWKANPASPMTNVPAGRSAQIRSLSCAFTSDSDSETSRRNSVGPAEYRDWDLSASLLRDSTLTFGEGLEERPVQCRKLADLLKLRALFLLAYLMIGPDSSDVYLADGSEVEMPIR</sequence>
<dbReference type="EMBL" id="MU003707">
    <property type="protein sequence ID" value="KAF2806257.1"/>
    <property type="molecule type" value="Genomic_DNA"/>
</dbReference>
<proteinExistence type="predicted"/>
<feature type="region of interest" description="Disordered" evidence="1">
    <location>
        <begin position="103"/>
        <end position="141"/>
    </location>
</feature>
<organism evidence="2">
    <name type="scientific">Mytilinidion resinicola</name>
    <dbReference type="NCBI Taxonomy" id="574789"/>
    <lineage>
        <taxon>Eukaryota</taxon>
        <taxon>Fungi</taxon>
        <taxon>Dikarya</taxon>
        <taxon>Ascomycota</taxon>
        <taxon>Pezizomycotina</taxon>
        <taxon>Dothideomycetes</taxon>
        <taxon>Pleosporomycetidae</taxon>
        <taxon>Mytilinidiales</taxon>
        <taxon>Mytilinidiaceae</taxon>
        <taxon>Mytilinidion</taxon>
    </lineage>
</organism>
<feature type="compositionally biased region" description="Polar residues" evidence="1">
    <location>
        <begin position="104"/>
        <end position="124"/>
    </location>
</feature>
<keyword evidence="3" id="KW-1185">Reference proteome</keyword>
<evidence type="ECO:0000313" key="4">
    <source>
        <dbReference type="RefSeq" id="XP_033573221.1"/>
    </source>
</evidence>
<evidence type="ECO:0000256" key="1">
    <source>
        <dbReference type="SAM" id="MobiDB-lite"/>
    </source>
</evidence>
<dbReference type="GeneID" id="54463135"/>
<dbReference type="RefSeq" id="XP_033573221.1">
    <property type="nucleotide sequence ID" value="XM_033722242.1"/>
</dbReference>
<reference evidence="4" key="2">
    <citation type="submission" date="2020-04" db="EMBL/GenBank/DDBJ databases">
        <authorList>
            <consortium name="NCBI Genome Project"/>
        </authorList>
    </citation>
    <scope>NUCLEOTIDE SEQUENCE</scope>
    <source>
        <strain evidence="4">CBS 304.34</strain>
    </source>
</reference>
<gene>
    <name evidence="2 4" type="ORF">BDZ99DRAFT_479526</name>
</gene>
<dbReference type="AlphaFoldDB" id="A0A6A6YEI3"/>
<reference evidence="4" key="3">
    <citation type="submission" date="2025-04" db="UniProtKB">
        <authorList>
            <consortium name="RefSeq"/>
        </authorList>
    </citation>
    <scope>IDENTIFICATION</scope>
    <source>
        <strain evidence="4">CBS 304.34</strain>
    </source>
</reference>
<dbReference type="Proteomes" id="UP000504636">
    <property type="component" value="Unplaced"/>
</dbReference>